<organism evidence="1 2">
    <name type="scientific">Rhizobium phage RHph_TM30</name>
    <dbReference type="NCBI Taxonomy" id="2509764"/>
    <lineage>
        <taxon>Viruses</taxon>
        <taxon>Duplodnaviria</taxon>
        <taxon>Heunggongvirae</taxon>
        <taxon>Uroviricota</taxon>
        <taxon>Caudoviricetes</taxon>
        <taxon>Kleczkowskaviridae</taxon>
        <taxon>Cuauhnahuacvirus</taxon>
        <taxon>Cuauhnahuacvirus TM30</taxon>
    </lineage>
</organism>
<dbReference type="Proteomes" id="UP000629603">
    <property type="component" value="Segment"/>
</dbReference>
<dbReference type="EMBL" id="MN988521">
    <property type="protein sequence ID" value="QIG71275.1"/>
    <property type="molecule type" value="Genomic_DNA"/>
</dbReference>
<keyword evidence="2" id="KW-1185">Reference proteome</keyword>
<evidence type="ECO:0000313" key="2">
    <source>
        <dbReference type="Proteomes" id="UP000629603"/>
    </source>
</evidence>
<name>A0A7S5RAX6_9CAUD</name>
<reference evidence="1 2" key="1">
    <citation type="submission" date="2020-01" db="EMBL/GenBank/DDBJ databases">
        <title>Patterns of diversity and host range of bacteriophage communities associated with bean-nodulatin bacteria.</title>
        <authorList>
            <person name="Vann Cauwenberghe J."/>
            <person name="Santamaria R.I."/>
            <person name="Bustos P."/>
            <person name="Juarez S."/>
            <person name="Gonzalez V."/>
        </authorList>
    </citation>
    <scope>NUCLEOTIDE SEQUENCE [LARGE SCALE GENOMIC DNA]</scope>
</reference>
<protein>
    <submittedName>
        <fullName evidence="1">Uncharacterized protein</fullName>
    </submittedName>
</protein>
<proteinExistence type="predicted"/>
<evidence type="ECO:0000313" key="1">
    <source>
        <dbReference type="EMBL" id="QIG71275.1"/>
    </source>
</evidence>
<gene>
    <name evidence="1" type="ORF">EVB93_168</name>
</gene>
<accession>A0A7S5RAX6</accession>
<sequence length="85" mass="9896">MSMKFQEGMHFKLEGATLKGKNRIRDNGSEWQVVSVKDGEVLFESVLTSYLKWHSLNEESDFIVVERMQDVEDMNDSIEIEGHFL</sequence>